<dbReference type="PANTHER" id="PTHR48063">
    <property type="entry name" value="LRR RECEPTOR-LIKE KINASE"/>
    <property type="match status" value="1"/>
</dbReference>
<dbReference type="FunFam" id="3.80.10.10:FF:000111">
    <property type="entry name" value="LRR receptor-like serine/threonine-protein kinase ERECTA"/>
    <property type="match status" value="1"/>
</dbReference>
<evidence type="ECO:0000259" key="13">
    <source>
        <dbReference type="Pfam" id="PF08263"/>
    </source>
</evidence>
<evidence type="ECO:0000256" key="3">
    <source>
        <dbReference type="ARBA" id="ARBA00022475"/>
    </source>
</evidence>
<evidence type="ECO:0008006" key="17">
    <source>
        <dbReference type="Google" id="ProtNLM"/>
    </source>
</evidence>
<evidence type="ECO:0000256" key="8">
    <source>
        <dbReference type="ARBA" id="ARBA00022989"/>
    </source>
</evidence>
<comment type="similarity">
    <text evidence="2">Belongs to the RLP family.</text>
</comment>
<protein>
    <recommendedName>
        <fullName evidence="17">Leucine-rich repeat-containing N-terminal plant-type domain-containing protein</fullName>
    </recommendedName>
</protein>
<keyword evidence="9 11" id="KW-0472">Membrane</keyword>
<keyword evidence="7" id="KW-0677">Repeat</keyword>
<gene>
    <name evidence="15" type="ORF">ZIOFF_036400</name>
</gene>
<evidence type="ECO:0000256" key="10">
    <source>
        <dbReference type="ARBA" id="ARBA00023180"/>
    </source>
</evidence>
<comment type="subcellular location">
    <subcellularLocation>
        <location evidence="1">Cell membrane</location>
        <topology evidence="1">Single-pass type I membrane protein</topology>
    </subcellularLocation>
</comment>
<evidence type="ECO:0000256" key="4">
    <source>
        <dbReference type="ARBA" id="ARBA00022614"/>
    </source>
</evidence>
<dbReference type="InterPro" id="IPR001611">
    <property type="entry name" value="Leu-rich_rpt"/>
</dbReference>
<organism evidence="15 16">
    <name type="scientific">Zingiber officinale</name>
    <name type="common">Ginger</name>
    <name type="synonym">Amomum zingiber</name>
    <dbReference type="NCBI Taxonomy" id="94328"/>
    <lineage>
        <taxon>Eukaryota</taxon>
        <taxon>Viridiplantae</taxon>
        <taxon>Streptophyta</taxon>
        <taxon>Embryophyta</taxon>
        <taxon>Tracheophyta</taxon>
        <taxon>Spermatophyta</taxon>
        <taxon>Magnoliopsida</taxon>
        <taxon>Liliopsida</taxon>
        <taxon>Zingiberales</taxon>
        <taxon>Zingiberaceae</taxon>
        <taxon>Zingiber</taxon>
    </lineage>
</organism>
<dbReference type="PROSITE" id="PS51450">
    <property type="entry name" value="LRR"/>
    <property type="match status" value="1"/>
</dbReference>
<feature type="chain" id="PRO_5035191943" description="Leucine-rich repeat-containing N-terminal plant-type domain-containing protein" evidence="12">
    <location>
        <begin position="31"/>
        <end position="788"/>
    </location>
</feature>
<accession>A0A8J5L3F3</accession>
<evidence type="ECO:0000256" key="2">
    <source>
        <dbReference type="ARBA" id="ARBA00009592"/>
    </source>
</evidence>
<evidence type="ECO:0000256" key="6">
    <source>
        <dbReference type="ARBA" id="ARBA00022729"/>
    </source>
</evidence>
<dbReference type="AlphaFoldDB" id="A0A8J5L3F3"/>
<feature type="domain" description="Leucine-rich repeat-containing N-terminal plant-type" evidence="13">
    <location>
        <begin position="35"/>
        <end position="71"/>
    </location>
</feature>
<name>A0A8J5L3F3_ZINOF</name>
<dbReference type="SMART" id="SM00369">
    <property type="entry name" value="LRR_TYP"/>
    <property type="match status" value="8"/>
</dbReference>
<dbReference type="InterPro" id="IPR013210">
    <property type="entry name" value="LRR_N_plant-typ"/>
</dbReference>
<dbReference type="Pfam" id="PF08263">
    <property type="entry name" value="LRRNT_2"/>
    <property type="match status" value="1"/>
</dbReference>
<evidence type="ECO:0000256" key="12">
    <source>
        <dbReference type="SAM" id="SignalP"/>
    </source>
</evidence>
<dbReference type="Pfam" id="PF13855">
    <property type="entry name" value="LRR_8"/>
    <property type="match status" value="1"/>
</dbReference>
<dbReference type="SMART" id="SM00365">
    <property type="entry name" value="LRR_SD22"/>
    <property type="match status" value="4"/>
</dbReference>
<feature type="transmembrane region" description="Helical" evidence="11">
    <location>
        <begin position="745"/>
        <end position="768"/>
    </location>
</feature>
<feature type="signal peptide" evidence="12">
    <location>
        <begin position="1"/>
        <end position="30"/>
    </location>
</feature>
<dbReference type="Gene3D" id="3.80.10.10">
    <property type="entry name" value="Ribonuclease Inhibitor"/>
    <property type="match status" value="3"/>
</dbReference>
<evidence type="ECO:0000256" key="1">
    <source>
        <dbReference type="ARBA" id="ARBA00004251"/>
    </source>
</evidence>
<evidence type="ECO:0000256" key="7">
    <source>
        <dbReference type="ARBA" id="ARBA00022737"/>
    </source>
</evidence>
<dbReference type="Pfam" id="PF23598">
    <property type="entry name" value="LRR_14"/>
    <property type="match status" value="1"/>
</dbReference>
<dbReference type="PANTHER" id="PTHR48063:SF112">
    <property type="entry name" value="RECEPTOR LIKE PROTEIN 30-LIKE"/>
    <property type="match status" value="1"/>
</dbReference>
<evidence type="ECO:0000256" key="11">
    <source>
        <dbReference type="SAM" id="Phobius"/>
    </source>
</evidence>
<keyword evidence="6 12" id="KW-0732">Signal</keyword>
<dbReference type="InterPro" id="IPR055414">
    <property type="entry name" value="LRR_R13L4/SHOC2-like"/>
</dbReference>
<dbReference type="Proteomes" id="UP000734854">
    <property type="component" value="Unassembled WGS sequence"/>
</dbReference>
<keyword evidence="10" id="KW-0325">Glycoprotein</keyword>
<keyword evidence="5 11" id="KW-0812">Transmembrane</keyword>
<evidence type="ECO:0000313" key="16">
    <source>
        <dbReference type="Proteomes" id="UP000734854"/>
    </source>
</evidence>
<proteinExistence type="inferred from homology"/>
<dbReference type="InterPro" id="IPR046956">
    <property type="entry name" value="RLP23-like"/>
</dbReference>
<keyword evidence="16" id="KW-1185">Reference proteome</keyword>
<dbReference type="GO" id="GO:0005886">
    <property type="term" value="C:plasma membrane"/>
    <property type="evidence" value="ECO:0007669"/>
    <property type="project" value="UniProtKB-SubCell"/>
</dbReference>
<dbReference type="SUPFAM" id="SSF52058">
    <property type="entry name" value="L domain-like"/>
    <property type="match status" value="3"/>
</dbReference>
<evidence type="ECO:0000256" key="5">
    <source>
        <dbReference type="ARBA" id="ARBA00022692"/>
    </source>
</evidence>
<comment type="caution">
    <text evidence="15">The sequence shown here is derived from an EMBL/GenBank/DDBJ whole genome shotgun (WGS) entry which is preliminary data.</text>
</comment>
<evidence type="ECO:0000313" key="15">
    <source>
        <dbReference type="EMBL" id="KAG6504072.1"/>
    </source>
</evidence>
<reference evidence="15 16" key="1">
    <citation type="submission" date="2020-08" db="EMBL/GenBank/DDBJ databases">
        <title>Plant Genome Project.</title>
        <authorList>
            <person name="Zhang R.-G."/>
        </authorList>
    </citation>
    <scope>NUCLEOTIDE SEQUENCE [LARGE SCALE GENOMIC DNA]</scope>
    <source>
        <tissue evidence="15">Rhizome</tissue>
    </source>
</reference>
<evidence type="ECO:0000259" key="14">
    <source>
        <dbReference type="Pfam" id="PF23598"/>
    </source>
</evidence>
<evidence type="ECO:0000256" key="9">
    <source>
        <dbReference type="ARBA" id="ARBA00023136"/>
    </source>
</evidence>
<keyword evidence="8 11" id="KW-1133">Transmembrane helix</keyword>
<keyword evidence="3" id="KW-1003">Cell membrane</keyword>
<dbReference type="Pfam" id="PF00560">
    <property type="entry name" value="LRR_1"/>
    <property type="match status" value="6"/>
</dbReference>
<keyword evidence="4" id="KW-0433">Leucine-rich repeat</keyword>
<sequence length="788" mass="87154">MTSPADATAPNPSLSLFLIITLLFPSKSMQLCIEKEREVLLGVRAGVPDADKQLPPWRGHDCCSWEGVGCNNITGYVVTLDLSVCPVTEPRAPAKLHSSLFDLKHLHELDLSCNNFHGAPLPGLIGSLTMLKYLHLYSTAFSGKIPHQLGNLSNLLSLDLSHNYIREEIPESIGNLKNLQFLYMSNNKIVGAIPGALGSLCNLSRITLSHNRITGELVDFFEQLSRCKSRLTFIDLCSNQLNGSVPTSLGKLYALEYLTLFSNYFVGVLTDAHFVNLTSLDVLDLSQNNLSVEVSEDWLPPFQASGIYMFSCNSGPRFPSWLRNQTKFQSLDISNNGISGALPDWFRLSLEGSRKYIALNLGYNNFEGLLPNIQFQPTVFDLSHNSFSGSIPESLAAQFFIVSHNKLNGSVPFSICAAKIMETVDFANNDLSGALPDCWDNSSRLSLIDISNNKLSGGIPKTFKFLAMLVSLRLSNNSLSGTIPSALQHCKKIKVIDFSGNHLSGAIPSWIGRRLLSLRVLSLRSNKFTGAIPLRLSLIPSLQVLDLAHNLLSGPLPPYFANFSSRNHDLAKLNGLHLENIIFKIFNEDNIILIAKDLTLHFTSLALVTSIDLSNNNLSGPIPRELTNLRGLHFLNLSSNHFSGNIPENIGFMSQLESLDLSKNQLSGRIPSNISALNFLSVLNLSYNNLVGEVPAGSQLRTFTNWSYIGNPKLCGEPLQNKCLVIDNGVTKEEGMHEDDEYERIWYLIGFTLGFVFGFWGFMATVMIKKSTRIKCLLLIDRICVYFA</sequence>
<dbReference type="EMBL" id="JACMSC010000010">
    <property type="protein sequence ID" value="KAG6504072.1"/>
    <property type="molecule type" value="Genomic_DNA"/>
</dbReference>
<dbReference type="InterPro" id="IPR003591">
    <property type="entry name" value="Leu-rich_rpt_typical-subtyp"/>
</dbReference>
<dbReference type="FunFam" id="3.80.10.10:FF:000095">
    <property type="entry name" value="LRR receptor-like serine/threonine-protein kinase GSO1"/>
    <property type="match status" value="2"/>
</dbReference>
<feature type="domain" description="Disease resistance R13L4/SHOC-2-like LRR" evidence="14">
    <location>
        <begin position="97"/>
        <end position="287"/>
    </location>
</feature>
<dbReference type="InterPro" id="IPR032675">
    <property type="entry name" value="LRR_dom_sf"/>
</dbReference>
<dbReference type="PRINTS" id="PR00019">
    <property type="entry name" value="LEURICHRPT"/>
</dbReference>